<protein>
    <submittedName>
        <fullName evidence="1">Uncharacterized protein</fullName>
    </submittedName>
</protein>
<dbReference type="EMBL" id="LRQG01000181">
    <property type="protein sequence ID" value="KXA35549.1"/>
    <property type="molecule type" value="Genomic_DNA"/>
</dbReference>
<accession>A0A133PZ42</accession>
<gene>
    <name evidence="1" type="ORF">HMPREF3226_02027</name>
</gene>
<sequence>MQKLTFCTVIAHLLNGKIYLIENQQLTANYSLPRFLGLISPPPVSQTLHPYSVINVTSAIV</sequence>
<keyword evidence="2" id="KW-1185">Reference proteome</keyword>
<name>A0A133PZ42_9BACT</name>
<evidence type="ECO:0000313" key="1">
    <source>
        <dbReference type="EMBL" id="KXA35549.1"/>
    </source>
</evidence>
<dbReference type="AlphaFoldDB" id="A0A133PZ42"/>
<dbReference type="Proteomes" id="UP000070533">
    <property type="component" value="Unassembled WGS sequence"/>
</dbReference>
<organism evidence="1 2">
    <name type="scientific">Prevotella corporis</name>
    <dbReference type="NCBI Taxonomy" id="28128"/>
    <lineage>
        <taxon>Bacteria</taxon>
        <taxon>Pseudomonadati</taxon>
        <taxon>Bacteroidota</taxon>
        <taxon>Bacteroidia</taxon>
        <taxon>Bacteroidales</taxon>
        <taxon>Prevotellaceae</taxon>
        <taxon>Prevotella</taxon>
    </lineage>
</organism>
<comment type="caution">
    <text evidence="1">The sequence shown here is derived from an EMBL/GenBank/DDBJ whole genome shotgun (WGS) entry which is preliminary data.</text>
</comment>
<evidence type="ECO:0000313" key="2">
    <source>
        <dbReference type="Proteomes" id="UP000070533"/>
    </source>
</evidence>
<reference evidence="2" key="1">
    <citation type="submission" date="2016-01" db="EMBL/GenBank/DDBJ databases">
        <authorList>
            <person name="Mitreva M."/>
            <person name="Pepin K.H."/>
            <person name="Mihindukulasuriya K.A."/>
            <person name="Fulton R."/>
            <person name="Fronick C."/>
            <person name="O'Laughlin M."/>
            <person name="Miner T."/>
            <person name="Herter B."/>
            <person name="Rosa B.A."/>
            <person name="Cordes M."/>
            <person name="Tomlinson C."/>
            <person name="Wollam A."/>
            <person name="Palsikar V.B."/>
            <person name="Mardis E.R."/>
            <person name="Wilson R.K."/>
        </authorList>
    </citation>
    <scope>NUCLEOTIDE SEQUENCE [LARGE SCALE GENOMIC DNA]</scope>
    <source>
        <strain evidence="2">MJR7716</strain>
    </source>
</reference>
<dbReference type="PATRIC" id="fig|28128.5.peg.2090"/>
<proteinExistence type="predicted"/>